<reference evidence="2 3" key="1">
    <citation type="submission" date="2017-09" db="EMBL/GenBank/DDBJ databases">
        <authorList>
            <consortium name="International Durum Wheat Genome Sequencing Consortium (IDWGSC)"/>
            <person name="Milanesi L."/>
        </authorList>
    </citation>
    <scope>NUCLEOTIDE SEQUENCE [LARGE SCALE GENOMIC DNA]</scope>
    <source>
        <strain evidence="3">cv. Svevo</strain>
    </source>
</reference>
<dbReference type="SMART" id="SM00487">
    <property type="entry name" value="DEXDc"/>
    <property type="match status" value="1"/>
</dbReference>
<accession>A0A9R0V6B4</accession>
<dbReference type="Gramene" id="TRITD1Bv1G086850.1">
    <property type="protein sequence ID" value="TRITD1Bv1G086850.1"/>
    <property type="gene ID" value="TRITD1Bv1G086850"/>
</dbReference>
<dbReference type="SUPFAM" id="SSF52540">
    <property type="entry name" value="P-loop containing nucleoside triphosphate hydrolases"/>
    <property type="match status" value="2"/>
</dbReference>
<evidence type="ECO:0000313" key="3">
    <source>
        <dbReference type="Proteomes" id="UP000324705"/>
    </source>
</evidence>
<gene>
    <name evidence="2" type="ORF">TRITD_1Bv1G086850</name>
</gene>
<dbReference type="PANTHER" id="PTHR45629">
    <property type="entry name" value="SNF2/RAD54 FAMILY MEMBER"/>
    <property type="match status" value="1"/>
</dbReference>
<evidence type="ECO:0000313" key="2">
    <source>
        <dbReference type="EMBL" id="VAH15931.1"/>
    </source>
</evidence>
<feature type="domain" description="Helicase ATP-binding" evidence="1">
    <location>
        <begin position="1"/>
        <end position="147"/>
    </location>
</feature>
<organism evidence="2 3">
    <name type="scientific">Triticum turgidum subsp. durum</name>
    <name type="common">Durum wheat</name>
    <name type="synonym">Triticum durum</name>
    <dbReference type="NCBI Taxonomy" id="4567"/>
    <lineage>
        <taxon>Eukaryota</taxon>
        <taxon>Viridiplantae</taxon>
        <taxon>Streptophyta</taxon>
        <taxon>Embryophyta</taxon>
        <taxon>Tracheophyta</taxon>
        <taxon>Spermatophyta</taxon>
        <taxon>Magnoliopsida</taxon>
        <taxon>Liliopsida</taxon>
        <taxon>Poales</taxon>
        <taxon>Poaceae</taxon>
        <taxon>BOP clade</taxon>
        <taxon>Pooideae</taxon>
        <taxon>Triticodae</taxon>
        <taxon>Triticeae</taxon>
        <taxon>Triticinae</taxon>
        <taxon>Triticum</taxon>
    </lineage>
</organism>
<protein>
    <recommendedName>
        <fullName evidence="1">Helicase ATP-binding domain-containing protein</fullName>
    </recommendedName>
</protein>
<dbReference type="InterPro" id="IPR000330">
    <property type="entry name" value="SNF2_N"/>
</dbReference>
<proteinExistence type="predicted"/>
<dbReference type="Proteomes" id="UP000324705">
    <property type="component" value="Chromosome 1B"/>
</dbReference>
<dbReference type="InterPro" id="IPR050496">
    <property type="entry name" value="SNF2_RAD54_helicase_repair"/>
</dbReference>
<sequence length="346" mass="39606">MGLGKTKQILAFLAGLLESKLMKTALIAVPAAIVHQWIEEMIDLGLENYIHIFKDKQTRKEELAKFCESGGLLITTHTLATNNWSVLKGPWDYMIIDEAHVTCKKETLKSYCNLQRLHCSHRILLTGTPSPNGLKELRAILNFCCPGIFSSVKDFHENYLAPLVEGNYKGSSSEQLNESFKASQKLQGLLSPCFLRRLKNVLSSTDTPEKKRLNLPEKVEFVVWLRLSPYQEKLYRELLSGGIVRKNNPGEMIVASTLMQKICNHPTKLDKISQEDLDGTQRFVLKCMVKKLRSRTSTDDRHFSEEHHSSKLDIIVRLLERFNEQKLRVLIFSRTCEMLDAIEMEV</sequence>
<dbReference type="Gene3D" id="3.40.50.10810">
    <property type="entry name" value="Tandem AAA-ATPase domain"/>
    <property type="match status" value="1"/>
</dbReference>
<dbReference type="GO" id="GO:0015616">
    <property type="term" value="F:DNA translocase activity"/>
    <property type="evidence" value="ECO:0007669"/>
    <property type="project" value="TreeGrafter"/>
</dbReference>
<dbReference type="AlphaFoldDB" id="A0A9R0V6B4"/>
<dbReference type="Pfam" id="PF00176">
    <property type="entry name" value="SNF2-rel_dom"/>
    <property type="match status" value="1"/>
</dbReference>
<dbReference type="PANTHER" id="PTHR45629:SF7">
    <property type="entry name" value="DNA EXCISION REPAIR PROTEIN ERCC-6-RELATED"/>
    <property type="match status" value="1"/>
</dbReference>
<dbReference type="InterPro" id="IPR027417">
    <property type="entry name" value="P-loop_NTPase"/>
</dbReference>
<dbReference type="GO" id="GO:0005524">
    <property type="term" value="F:ATP binding"/>
    <property type="evidence" value="ECO:0007669"/>
    <property type="project" value="InterPro"/>
</dbReference>
<keyword evidence="3" id="KW-1185">Reference proteome</keyword>
<dbReference type="Gene3D" id="3.40.50.300">
    <property type="entry name" value="P-loop containing nucleotide triphosphate hydrolases"/>
    <property type="match status" value="1"/>
</dbReference>
<dbReference type="InterPro" id="IPR038718">
    <property type="entry name" value="SNF2-like_sf"/>
</dbReference>
<evidence type="ECO:0000259" key="1">
    <source>
        <dbReference type="PROSITE" id="PS51192"/>
    </source>
</evidence>
<dbReference type="OMA" id="AALTHIC"/>
<dbReference type="EMBL" id="LT934112">
    <property type="protein sequence ID" value="VAH15931.1"/>
    <property type="molecule type" value="Genomic_DNA"/>
</dbReference>
<dbReference type="PROSITE" id="PS51192">
    <property type="entry name" value="HELICASE_ATP_BIND_1"/>
    <property type="match status" value="1"/>
</dbReference>
<name>A0A9R0V6B4_TRITD</name>
<dbReference type="InterPro" id="IPR014001">
    <property type="entry name" value="Helicase_ATP-bd"/>
</dbReference>